<evidence type="ECO:0000313" key="2">
    <source>
        <dbReference type="Proteomes" id="UP000821845"/>
    </source>
</evidence>
<gene>
    <name evidence="1" type="ORF">HPB50_011782</name>
</gene>
<comment type="caution">
    <text evidence="1">The sequence shown here is derived from an EMBL/GenBank/DDBJ whole genome shotgun (WGS) entry which is preliminary data.</text>
</comment>
<protein>
    <submittedName>
        <fullName evidence="1">Uncharacterized protein</fullName>
    </submittedName>
</protein>
<name>A0ACB7S955_HYAAI</name>
<sequence length="147" mass="16590">MSWSRLWQNKRVSSAHPGTSSNAGVQHRAAITTTRRQALAHNPPIIAWRRSLARECRTERNETSRNRCGARDVVQAVRERRVRSPRLSGGVAVLRARPRALQRHHGHRRLRTATPPAFARPSTSNARERGARGFRLFSSTWVGTLSS</sequence>
<accession>A0ACB7S955</accession>
<organism evidence="1 2">
    <name type="scientific">Hyalomma asiaticum</name>
    <name type="common">Tick</name>
    <dbReference type="NCBI Taxonomy" id="266040"/>
    <lineage>
        <taxon>Eukaryota</taxon>
        <taxon>Metazoa</taxon>
        <taxon>Ecdysozoa</taxon>
        <taxon>Arthropoda</taxon>
        <taxon>Chelicerata</taxon>
        <taxon>Arachnida</taxon>
        <taxon>Acari</taxon>
        <taxon>Parasitiformes</taxon>
        <taxon>Ixodida</taxon>
        <taxon>Ixodoidea</taxon>
        <taxon>Ixodidae</taxon>
        <taxon>Hyalomminae</taxon>
        <taxon>Hyalomma</taxon>
    </lineage>
</organism>
<keyword evidence="2" id="KW-1185">Reference proteome</keyword>
<reference evidence="1" key="1">
    <citation type="submission" date="2020-05" db="EMBL/GenBank/DDBJ databases">
        <title>Large-scale comparative analyses of tick genomes elucidate their genetic diversity and vector capacities.</title>
        <authorList>
            <person name="Jia N."/>
            <person name="Wang J."/>
            <person name="Shi W."/>
            <person name="Du L."/>
            <person name="Sun Y."/>
            <person name="Zhan W."/>
            <person name="Jiang J."/>
            <person name="Wang Q."/>
            <person name="Zhang B."/>
            <person name="Ji P."/>
            <person name="Sakyi L.B."/>
            <person name="Cui X."/>
            <person name="Yuan T."/>
            <person name="Jiang B."/>
            <person name="Yang W."/>
            <person name="Lam T.T.-Y."/>
            <person name="Chang Q."/>
            <person name="Ding S."/>
            <person name="Wang X."/>
            <person name="Zhu J."/>
            <person name="Ruan X."/>
            <person name="Zhao L."/>
            <person name="Wei J."/>
            <person name="Que T."/>
            <person name="Du C."/>
            <person name="Cheng J."/>
            <person name="Dai P."/>
            <person name="Han X."/>
            <person name="Huang E."/>
            <person name="Gao Y."/>
            <person name="Liu J."/>
            <person name="Shao H."/>
            <person name="Ye R."/>
            <person name="Li L."/>
            <person name="Wei W."/>
            <person name="Wang X."/>
            <person name="Wang C."/>
            <person name="Yang T."/>
            <person name="Huo Q."/>
            <person name="Li W."/>
            <person name="Guo W."/>
            <person name="Chen H."/>
            <person name="Zhou L."/>
            <person name="Ni X."/>
            <person name="Tian J."/>
            <person name="Zhou Y."/>
            <person name="Sheng Y."/>
            <person name="Liu T."/>
            <person name="Pan Y."/>
            <person name="Xia L."/>
            <person name="Li J."/>
            <person name="Zhao F."/>
            <person name="Cao W."/>
        </authorList>
    </citation>
    <scope>NUCLEOTIDE SEQUENCE</scope>
    <source>
        <strain evidence="1">Hyas-2018</strain>
    </source>
</reference>
<dbReference type="EMBL" id="CM023485">
    <property type="protein sequence ID" value="KAH6930198.1"/>
    <property type="molecule type" value="Genomic_DNA"/>
</dbReference>
<dbReference type="Proteomes" id="UP000821845">
    <property type="component" value="Chromosome 5"/>
</dbReference>
<proteinExistence type="predicted"/>
<evidence type="ECO:0000313" key="1">
    <source>
        <dbReference type="EMBL" id="KAH6930198.1"/>
    </source>
</evidence>